<evidence type="ECO:0000313" key="2">
    <source>
        <dbReference type="EMBL" id="KYJ86580.1"/>
    </source>
</evidence>
<gene>
    <name evidence="2" type="ORF">AS592_07205</name>
</gene>
<dbReference type="EMBL" id="LNKT01000023">
    <property type="protein sequence ID" value="KYJ86580.1"/>
    <property type="molecule type" value="Genomic_DNA"/>
</dbReference>
<feature type="coiled-coil region" evidence="1">
    <location>
        <begin position="24"/>
        <end position="51"/>
    </location>
</feature>
<protein>
    <recommendedName>
        <fullName evidence="4">CopG family transcriptional regulator</fullName>
    </recommendedName>
</protein>
<comment type="caution">
    <text evidence="2">The sequence shown here is derived from an EMBL/GenBank/DDBJ whole genome shotgun (WGS) entry which is preliminary data.</text>
</comment>
<dbReference type="OrthoDB" id="5334732at2"/>
<keyword evidence="1" id="KW-0175">Coiled coil</keyword>
<proteinExistence type="predicted"/>
<organism evidence="2 3">
    <name type="scientific">Sulfurovum riftiae</name>
    <dbReference type="NCBI Taxonomy" id="1630136"/>
    <lineage>
        <taxon>Bacteria</taxon>
        <taxon>Pseudomonadati</taxon>
        <taxon>Campylobacterota</taxon>
        <taxon>Epsilonproteobacteria</taxon>
        <taxon>Campylobacterales</taxon>
        <taxon>Sulfurovaceae</taxon>
        <taxon>Sulfurovum</taxon>
    </lineage>
</organism>
<keyword evidence="3" id="KW-1185">Reference proteome</keyword>
<accession>A0A151CGB4</accession>
<evidence type="ECO:0000313" key="3">
    <source>
        <dbReference type="Proteomes" id="UP000075359"/>
    </source>
</evidence>
<name>A0A151CGB4_9BACT</name>
<sequence length="72" mass="8502">MEPMDISLRQSTVESLLAFSEILKKDVNTILEEALEQYFEAEQQKLLEKNREDENAMTNLDYDEFWDGVDIE</sequence>
<dbReference type="AlphaFoldDB" id="A0A151CGB4"/>
<reference evidence="2 3" key="1">
    <citation type="submission" date="2015-11" db="EMBL/GenBank/DDBJ databases">
        <title>Draft genome of Sulfurovum riftiae 1812E, a member of the Epsilonproteobacteria isolated from the tube of the deep-sea hydrothermal vent tubewom Riftia pachyptila.</title>
        <authorList>
            <person name="Vetriani C."/>
            <person name="Giovannelli D."/>
        </authorList>
    </citation>
    <scope>NUCLEOTIDE SEQUENCE [LARGE SCALE GENOMIC DNA]</scope>
    <source>
        <strain evidence="2 3">1812E</strain>
    </source>
</reference>
<dbReference type="STRING" id="1630136.AS592_07205"/>
<dbReference type="Proteomes" id="UP000075359">
    <property type="component" value="Unassembled WGS sequence"/>
</dbReference>
<dbReference type="RefSeq" id="WP_067330921.1">
    <property type="nucleotide sequence ID" value="NZ_LNKT01000023.1"/>
</dbReference>
<evidence type="ECO:0000256" key="1">
    <source>
        <dbReference type="SAM" id="Coils"/>
    </source>
</evidence>
<evidence type="ECO:0008006" key="4">
    <source>
        <dbReference type="Google" id="ProtNLM"/>
    </source>
</evidence>